<gene>
    <name evidence="7" type="ORF">PMZ80_010704</name>
</gene>
<dbReference type="Gene3D" id="3.40.50.300">
    <property type="entry name" value="P-loop containing nucleotide triphosphate hydrolases"/>
    <property type="match status" value="2"/>
</dbReference>
<dbReference type="InterPro" id="IPR050534">
    <property type="entry name" value="Coronavir_polyprotein_1ab"/>
</dbReference>
<comment type="caution">
    <text evidence="7">The sequence shown here is derived from an EMBL/GenBank/DDBJ whole genome shotgun (WGS) entry which is preliminary data.</text>
</comment>
<evidence type="ECO:0000256" key="4">
    <source>
        <dbReference type="ARBA" id="ARBA00022840"/>
    </source>
</evidence>
<feature type="domain" description="DNA2/NAM7 helicase-like C-terminal" evidence="6">
    <location>
        <begin position="449"/>
        <end position="650"/>
    </location>
</feature>
<dbReference type="Proteomes" id="UP001334248">
    <property type="component" value="Unassembled WGS sequence"/>
</dbReference>
<dbReference type="PANTHER" id="PTHR43788:SF8">
    <property type="entry name" value="DNA-BINDING PROTEIN SMUBP-2"/>
    <property type="match status" value="1"/>
</dbReference>
<keyword evidence="2" id="KW-0378">Hydrolase</keyword>
<accession>A0ABR0R8J7</accession>
<name>A0ABR0R8J7_9EURO</name>
<evidence type="ECO:0000256" key="1">
    <source>
        <dbReference type="ARBA" id="ARBA00022741"/>
    </source>
</evidence>
<reference evidence="7 8" key="1">
    <citation type="journal article" date="2023" name="Res Sq">
        <title>Genomic and morphological characterization of Knufia obscura isolated from the Mars 2020 spacecraft assembly facility.</title>
        <authorList>
            <person name="Chander A.M."/>
            <person name="Teixeira M.M."/>
            <person name="Singh N.K."/>
            <person name="Williams M.P."/>
            <person name="Parker C.W."/>
            <person name="Leo P."/>
            <person name="Stajich J.E."/>
            <person name="Torok T."/>
            <person name="Tighe S."/>
            <person name="Mason C.E."/>
            <person name="Venkateswaran K."/>
        </authorList>
    </citation>
    <scope>NUCLEOTIDE SEQUENCE [LARGE SCALE GENOMIC DNA]</scope>
    <source>
        <strain evidence="7 8">CCFEE 5817</strain>
    </source>
</reference>
<evidence type="ECO:0000256" key="5">
    <source>
        <dbReference type="SAM" id="MobiDB-lite"/>
    </source>
</evidence>
<dbReference type="PANTHER" id="PTHR43788">
    <property type="entry name" value="DNA2/NAM7 HELICASE FAMILY MEMBER"/>
    <property type="match status" value="1"/>
</dbReference>
<dbReference type="GeneID" id="90004153"/>
<protein>
    <recommendedName>
        <fullName evidence="6">DNA2/NAM7 helicase-like C-terminal domain-containing protein</fullName>
    </recommendedName>
</protein>
<evidence type="ECO:0000259" key="6">
    <source>
        <dbReference type="Pfam" id="PF13087"/>
    </source>
</evidence>
<keyword evidence="8" id="KW-1185">Reference proteome</keyword>
<dbReference type="InterPro" id="IPR041679">
    <property type="entry name" value="DNA2/NAM7-like_C"/>
</dbReference>
<keyword evidence="3" id="KW-0347">Helicase</keyword>
<proteinExistence type="predicted"/>
<keyword evidence="1" id="KW-0547">Nucleotide-binding</keyword>
<evidence type="ECO:0000313" key="8">
    <source>
        <dbReference type="Proteomes" id="UP001334248"/>
    </source>
</evidence>
<evidence type="ECO:0000256" key="3">
    <source>
        <dbReference type="ARBA" id="ARBA00022806"/>
    </source>
</evidence>
<dbReference type="InterPro" id="IPR027417">
    <property type="entry name" value="P-loop_NTPase"/>
</dbReference>
<keyword evidence="4" id="KW-0067">ATP-binding</keyword>
<dbReference type="RefSeq" id="XP_064725045.1">
    <property type="nucleotide sequence ID" value="XM_064879092.1"/>
</dbReference>
<dbReference type="Pfam" id="PF13087">
    <property type="entry name" value="AAA_12"/>
    <property type="match status" value="1"/>
</dbReference>
<feature type="region of interest" description="Disordered" evidence="5">
    <location>
        <begin position="722"/>
        <end position="747"/>
    </location>
</feature>
<dbReference type="SUPFAM" id="SSF52540">
    <property type="entry name" value="P-loop containing nucleoside triphosphate hydrolases"/>
    <property type="match status" value="1"/>
</dbReference>
<organism evidence="7 8">
    <name type="scientific">Knufia obscura</name>
    <dbReference type="NCBI Taxonomy" id="1635080"/>
    <lineage>
        <taxon>Eukaryota</taxon>
        <taxon>Fungi</taxon>
        <taxon>Dikarya</taxon>
        <taxon>Ascomycota</taxon>
        <taxon>Pezizomycotina</taxon>
        <taxon>Eurotiomycetes</taxon>
        <taxon>Chaetothyriomycetidae</taxon>
        <taxon>Chaetothyriales</taxon>
        <taxon>Trichomeriaceae</taxon>
        <taxon>Knufia</taxon>
    </lineage>
</organism>
<sequence>MLATQISTQGNVLSPMRQYKELLTRNLELEWQAEDAKKEALTRENISVSFIKPEDGSSRLHVELSEADPGSTGEAWALGSQESIFFLVRMHSLFATAPPPFQTGMGQCIQLKGQTYVKGGRLFAVIENSIEGIDPAVIDETCSWAFDGIKVEVENNEALRDRIILGLHWMEKIYDYQNGDYEPLEEEEKPALKAFDKIKIAELLLDHVPYTPSDSTQLRLGVTPNTTLDLHNAIMNAMQKEAVNMVLTSGLIVCAAETNTAKNVAAQRFFDLYASENGEEAAIDKVLIIDTDGIEEFTKNSGQDLGPILPKLMLSAHIRRAAERNPAVYRDWLRAEREKAQFGRIKDPQLIRKAAKLKENLIRDVKMQEPVMFSTLACIHLKDVFFGNPGDPLPAFRCAVFLTDETSQVTVPRWVQAWVTLNPTIASFFGDHKQLRPYVENELAEKVMGYSMFEKHINKKAPTRMLKVEYRTLEEISCGTNVHYDKKVQVPPKLKNHQQPEYLEFMAAIKRISFHTDAQAEGERTQLNHNVFMLNIQNSTCFAVGESRSSVNHAEANVVQGLFGCLLMCGIPAQRLLGLNAYNGQNDELRRRLRRWGVDTRKVAGFQGGEKEYVCFSAVRIPTAKIGFLKWPNLQNVATSRSMFAFILVATLQTFTDAEKYHPEWMSTINALANNLLNKSKFFIDVNGSVTQWYIDDMPVDFGNVPPPENVVSVVEETRLPMAPKPSQESTSATTSIGAAASSGVGL</sequence>
<dbReference type="EMBL" id="JAVHJV010000020">
    <property type="protein sequence ID" value="KAK5936955.1"/>
    <property type="molecule type" value="Genomic_DNA"/>
</dbReference>
<feature type="compositionally biased region" description="Low complexity" evidence="5">
    <location>
        <begin position="730"/>
        <end position="747"/>
    </location>
</feature>
<evidence type="ECO:0000313" key="7">
    <source>
        <dbReference type="EMBL" id="KAK5936955.1"/>
    </source>
</evidence>
<evidence type="ECO:0000256" key="2">
    <source>
        <dbReference type="ARBA" id="ARBA00022801"/>
    </source>
</evidence>